<keyword evidence="5 6" id="KW-0472">Membrane</keyword>
<feature type="transmembrane region" description="Helical" evidence="6">
    <location>
        <begin position="249"/>
        <end position="276"/>
    </location>
</feature>
<feature type="transmembrane region" description="Helical" evidence="6">
    <location>
        <begin position="125"/>
        <end position="149"/>
    </location>
</feature>
<gene>
    <name evidence="7" type="ORF">WMO24_01610</name>
</gene>
<comment type="subcellular location">
    <subcellularLocation>
        <location evidence="1">Cell membrane</location>
        <topology evidence="1">Multi-pass membrane protein</topology>
    </subcellularLocation>
</comment>
<evidence type="ECO:0000313" key="7">
    <source>
        <dbReference type="EMBL" id="MEQ2519139.1"/>
    </source>
</evidence>
<proteinExistence type="predicted"/>
<name>A0ABV1GBF3_9FIRM</name>
<evidence type="ECO:0000256" key="4">
    <source>
        <dbReference type="ARBA" id="ARBA00022989"/>
    </source>
</evidence>
<dbReference type="Proteomes" id="UP001477672">
    <property type="component" value="Unassembled WGS sequence"/>
</dbReference>
<feature type="transmembrane region" description="Helical" evidence="6">
    <location>
        <begin position="184"/>
        <end position="203"/>
    </location>
</feature>
<reference evidence="7 8" key="1">
    <citation type="submission" date="2024-03" db="EMBL/GenBank/DDBJ databases">
        <title>Human intestinal bacterial collection.</title>
        <authorList>
            <person name="Pauvert C."/>
            <person name="Hitch T.C.A."/>
            <person name="Clavel T."/>
        </authorList>
    </citation>
    <scope>NUCLEOTIDE SEQUENCE [LARGE SCALE GENOMIC DNA]</scope>
    <source>
        <strain evidence="7 8">CLA-JM-H11</strain>
    </source>
</reference>
<dbReference type="EMBL" id="JBBMFA010000037">
    <property type="protein sequence ID" value="MEQ2519139.1"/>
    <property type="molecule type" value="Genomic_DNA"/>
</dbReference>
<sequence>MLAIYKKDLRGAFHGMSGWVVSAFVVFVIGLYFMALCLSGGYGEFGYVLNNSMFMFLVVVPLLSMRSMVEERRQKTDQLLLTSPVSISGIVWGKYLALLTIYAIPLVVAMVCPLIMSAFGTVSLLRAYGCLLAFFLLGAATLAIGLFMSSLTENQIIAALCTFGALILIYLMPSIASLISSTTFASTLAFSLLALLVCVLVYLMTKSLVLSTGLFCLAELILLILTRFTDVQMEGSFAKMLNTLALFDRFSTFVNGVFDITAIVYYISIALLFVFLTTQGIEKRRWS</sequence>
<keyword evidence="2" id="KW-1003">Cell membrane</keyword>
<evidence type="ECO:0000256" key="3">
    <source>
        <dbReference type="ARBA" id="ARBA00022692"/>
    </source>
</evidence>
<dbReference type="PANTHER" id="PTHR30294:SF29">
    <property type="entry name" value="MULTIDRUG ABC TRANSPORTER PERMEASE YBHS-RELATED"/>
    <property type="match status" value="1"/>
</dbReference>
<keyword evidence="3 6" id="KW-0812">Transmembrane</keyword>
<keyword evidence="8" id="KW-1185">Reference proteome</keyword>
<evidence type="ECO:0000256" key="2">
    <source>
        <dbReference type="ARBA" id="ARBA00022475"/>
    </source>
</evidence>
<feature type="transmembrane region" description="Helical" evidence="6">
    <location>
        <begin position="95"/>
        <end position="119"/>
    </location>
</feature>
<protein>
    <submittedName>
        <fullName evidence="7">ABC transporter permease</fullName>
    </submittedName>
</protein>
<accession>A0ABV1GBF3</accession>
<evidence type="ECO:0000256" key="6">
    <source>
        <dbReference type="SAM" id="Phobius"/>
    </source>
</evidence>
<dbReference type="RefSeq" id="WP_349214417.1">
    <property type="nucleotide sequence ID" value="NZ_JBBMFA010000037.1"/>
</dbReference>
<dbReference type="InterPro" id="IPR051449">
    <property type="entry name" value="ABC-2_transporter_component"/>
</dbReference>
<feature type="transmembrane region" description="Helical" evidence="6">
    <location>
        <begin position="47"/>
        <end position="65"/>
    </location>
</feature>
<comment type="caution">
    <text evidence="7">The sequence shown here is derived from an EMBL/GenBank/DDBJ whole genome shotgun (WGS) entry which is preliminary data.</text>
</comment>
<evidence type="ECO:0000256" key="1">
    <source>
        <dbReference type="ARBA" id="ARBA00004651"/>
    </source>
</evidence>
<evidence type="ECO:0000313" key="8">
    <source>
        <dbReference type="Proteomes" id="UP001477672"/>
    </source>
</evidence>
<feature type="transmembrane region" description="Helical" evidence="6">
    <location>
        <begin position="12"/>
        <end position="35"/>
    </location>
</feature>
<feature type="transmembrane region" description="Helical" evidence="6">
    <location>
        <begin position="156"/>
        <end position="178"/>
    </location>
</feature>
<evidence type="ECO:0000256" key="5">
    <source>
        <dbReference type="ARBA" id="ARBA00023136"/>
    </source>
</evidence>
<organism evidence="7 8">
    <name type="scientific">Ruthenibacterium intestinale</name>
    <dbReference type="NCBI Taxonomy" id="3133163"/>
    <lineage>
        <taxon>Bacteria</taxon>
        <taxon>Bacillati</taxon>
        <taxon>Bacillota</taxon>
        <taxon>Clostridia</taxon>
        <taxon>Eubacteriales</taxon>
        <taxon>Oscillospiraceae</taxon>
        <taxon>Ruthenibacterium</taxon>
    </lineage>
</organism>
<feature type="transmembrane region" description="Helical" evidence="6">
    <location>
        <begin position="208"/>
        <end position="229"/>
    </location>
</feature>
<dbReference type="PANTHER" id="PTHR30294">
    <property type="entry name" value="MEMBRANE COMPONENT OF ABC TRANSPORTER YHHJ-RELATED"/>
    <property type="match status" value="1"/>
</dbReference>
<keyword evidence="4 6" id="KW-1133">Transmembrane helix</keyword>